<dbReference type="Gene3D" id="3.30.160.390">
    <property type="entry name" value="Integrase, DNA-binding domain"/>
    <property type="match status" value="1"/>
</dbReference>
<dbReference type="Pfam" id="PF13356">
    <property type="entry name" value="Arm-DNA-bind_3"/>
    <property type="match status" value="1"/>
</dbReference>
<evidence type="ECO:0000313" key="6">
    <source>
        <dbReference type="EMBL" id="MYM65418.1"/>
    </source>
</evidence>
<evidence type="ECO:0000259" key="5">
    <source>
        <dbReference type="PROSITE" id="PS51898"/>
    </source>
</evidence>
<dbReference type="Pfam" id="PF22022">
    <property type="entry name" value="Phage_int_M"/>
    <property type="match status" value="1"/>
</dbReference>
<comment type="caution">
    <text evidence="6">The sequence shown here is derived from an EMBL/GenBank/DDBJ whole genome shotgun (WGS) entry which is preliminary data.</text>
</comment>
<proteinExistence type="inferred from homology"/>
<comment type="similarity">
    <text evidence="1">Belongs to the 'phage' integrase family.</text>
</comment>
<evidence type="ECO:0000313" key="7">
    <source>
        <dbReference type="Proteomes" id="UP000450012"/>
    </source>
</evidence>
<keyword evidence="7" id="KW-1185">Reference proteome</keyword>
<dbReference type="Proteomes" id="UP000450012">
    <property type="component" value="Unassembled WGS sequence"/>
</dbReference>
<dbReference type="PANTHER" id="PTHR30629:SF2">
    <property type="entry name" value="PROPHAGE INTEGRASE INTS-RELATED"/>
    <property type="match status" value="1"/>
</dbReference>
<dbReference type="Pfam" id="PF00589">
    <property type="entry name" value="Phage_integrase"/>
    <property type="match status" value="1"/>
</dbReference>
<organism evidence="6 7">
    <name type="scientific">Duganella rivi</name>
    <dbReference type="NCBI Taxonomy" id="2666083"/>
    <lineage>
        <taxon>Bacteria</taxon>
        <taxon>Pseudomonadati</taxon>
        <taxon>Pseudomonadota</taxon>
        <taxon>Betaproteobacteria</taxon>
        <taxon>Burkholderiales</taxon>
        <taxon>Oxalobacteraceae</taxon>
        <taxon>Telluria group</taxon>
        <taxon>Duganella</taxon>
    </lineage>
</organism>
<dbReference type="InterPro" id="IPR011010">
    <property type="entry name" value="DNA_brk_join_enz"/>
</dbReference>
<gene>
    <name evidence="6" type="ORF">GTP45_01045</name>
</gene>
<dbReference type="InterPro" id="IPR010998">
    <property type="entry name" value="Integrase_recombinase_N"/>
</dbReference>
<keyword evidence="2" id="KW-0229">DNA integration</keyword>
<feature type="domain" description="Tyr recombinase" evidence="5">
    <location>
        <begin position="204"/>
        <end position="396"/>
    </location>
</feature>
<protein>
    <submittedName>
        <fullName evidence="6">Integrase arm-type DNA-binding domain-containing protein</fullName>
    </submittedName>
</protein>
<reference evidence="6 7" key="1">
    <citation type="submission" date="2019-12" db="EMBL/GenBank/DDBJ databases">
        <title>Novel species isolated from a subtropical stream in China.</title>
        <authorList>
            <person name="Lu H."/>
        </authorList>
    </citation>
    <scope>NUCLEOTIDE SEQUENCE [LARGE SCALE GENOMIC DNA]</scope>
    <source>
        <strain evidence="6 7">FT55W</strain>
    </source>
</reference>
<dbReference type="PANTHER" id="PTHR30629">
    <property type="entry name" value="PROPHAGE INTEGRASE"/>
    <property type="match status" value="1"/>
</dbReference>
<evidence type="ECO:0000256" key="4">
    <source>
        <dbReference type="ARBA" id="ARBA00023172"/>
    </source>
</evidence>
<sequence length="423" mass="47020">MMAGGIGVSKLTDKAIRAFVAKAESGKKLADGGGLHLFITPAGGATWRIKYRFDGKERLYSIGTYPLVTLAAARIELTEVKSLLLEGRDPVISRRLNRAASAASSDNTFEVVAAEWFAMKKKEWGKTHFEKSQRAFERDVYPALGKLPVGGITPAMVATTVLAINKRDVLETASRILQHLNGVFRYAQAKGHLLHNPAAPAREVLPRKKDGGRMPALLDYASLGDLLRRAEIAHLSGSVRMAHRLCAFTAARIGNIIEAEWKEFDLDSEQPVWTIPRDKMKVKDREMDHRIPLCAEIAVELRNWRNLIGGRGFLFPSPAGGKHITCESVEKAYRVTLKLAKKHTPHGWRSAFTTLARDNGFERDVVELALDHAHDNEVVRAYDRGERFEQRIALYKWWGEQLAAAQRGGKVIPLQPPPIAEAA</sequence>
<dbReference type="CDD" id="cd00801">
    <property type="entry name" value="INT_P4_C"/>
    <property type="match status" value="1"/>
</dbReference>
<dbReference type="PROSITE" id="PS51898">
    <property type="entry name" value="TYR_RECOMBINASE"/>
    <property type="match status" value="1"/>
</dbReference>
<dbReference type="InterPro" id="IPR038488">
    <property type="entry name" value="Integrase_DNA-bd_sf"/>
</dbReference>
<dbReference type="Gene3D" id="1.10.150.130">
    <property type="match status" value="1"/>
</dbReference>
<dbReference type="GO" id="GO:0006310">
    <property type="term" value="P:DNA recombination"/>
    <property type="evidence" value="ECO:0007669"/>
    <property type="project" value="UniProtKB-KW"/>
</dbReference>
<accession>A0A7X4GL37</accession>
<dbReference type="InterPro" id="IPR053876">
    <property type="entry name" value="Phage_int_M"/>
</dbReference>
<evidence type="ECO:0000256" key="1">
    <source>
        <dbReference type="ARBA" id="ARBA00008857"/>
    </source>
</evidence>
<dbReference type="InterPro" id="IPR002104">
    <property type="entry name" value="Integrase_catalytic"/>
</dbReference>
<name>A0A7X4GL37_9BURK</name>
<dbReference type="InterPro" id="IPR025166">
    <property type="entry name" value="Integrase_DNA_bind_dom"/>
</dbReference>
<keyword evidence="4" id="KW-0233">DNA recombination</keyword>
<dbReference type="AlphaFoldDB" id="A0A7X4GL37"/>
<dbReference type="GO" id="GO:0015074">
    <property type="term" value="P:DNA integration"/>
    <property type="evidence" value="ECO:0007669"/>
    <property type="project" value="UniProtKB-KW"/>
</dbReference>
<dbReference type="GO" id="GO:0003677">
    <property type="term" value="F:DNA binding"/>
    <property type="evidence" value="ECO:0007669"/>
    <property type="project" value="UniProtKB-KW"/>
</dbReference>
<dbReference type="Gene3D" id="1.10.443.10">
    <property type="entry name" value="Intergrase catalytic core"/>
    <property type="match status" value="1"/>
</dbReference>
<dbReference type="EMBL" id="WWCK01000001">
    <property type="protein sequence ID" value="MYM65418.1"/>
    <property type="molecule type" value="Genomic_DNA"/>
</dbReference>
<dbReference type="RefSeq" id="WP_161012032.1">
    <property type="nucleotide sequence ID" value="NZ_WWCK01000001.1"/>
</dbReference>
<dbReference type="InterPro" id="IPR013762">
    <property type="entry name" value="Integrase-like_cat_sf"/>
</dbReference>
<evidence type="ECO:0000256" key="2">
    <source>
        <dbReference type="ARBA" id="ARBA00022908"/>
    </source>
</evidence>
<dbReference type="InterPro" id="IPR050808">
    <property type="entry name" value="Phage_Integrase"/>
</dbReference>
<evidence type="ECO:0000256" key="3">
    <source>
        <dbReference type="ARBA" id="ARBA00023125"/>
    </source>
</evidence>
<dbReference type="SUPFAM" id="SSF56349">
    <property type="entry name" value="DNA breaking-rejoining enzymes"/>
    <property type="match status" value="1"/>
</dbReference>
<keyword evidence="3 6" id="KW-0238">DNA-binding</keyword>